<dbReference type="RefSeq" id="XP_012764380.1">
    <property type="nucleotide sequence ID" value="XM_012908926.2"/>
</dbReference>
<accession>A0A060S1Q7</accession>
<reference evidence="4 7" key="4">
    <citation type="submission" date="2016-09" db="EMBL/GenBank/DDBJ databases">
        <authorList>
            <consortium name="Pathogen Informatics"/>
        </authorList>
    </citation>
    <scope>NUCLEOTIDE SEQUENCE [LARGE SCALE GENOMIC DNA]</scope>
</reference>
<keyword evidence="1" id="KW-0812">Transmembrane</keyword>
<reference evidence="3 6" key="3">
    <citation type="journal article" date="2016" name="Nat. Commun.">
        <title>Genomes of cryptic chimpanzee Plasmodium species reveal key evolutionary events leading to human malaria.</title>
        <authorList>
            <person name="Sundararaman S.A."/>
            <person name="Plenderleith L.J."/>
            <person name="Liu W."/>
            <person name="Loy D.E."/>
            <person name="Learn G.H."/>
            <person name="Li Y."/>
            <person name="Shaw K.S."/>
            <person name="Ayouba A."/>
            <person name="Peeters M."/>
            <person name="Speede S."/>
            <person name="Shaw G.M."/>
            <person name="Bushman F.D."/>
            <person name="Brisson D."/>
            <person name="Rayner J.C."/>
            <person name="Sharp P.M."/>
            <person name="Hahn B.H."/>
        </authorList>
    </citation>
    <scope>NUCLEOTIDE SEQUENCE [LARGE SCALE GENOMIC DNA]</scope>
    <source>
        <strain evidence="3 6">SY57</strain>
    </source>
</reference>
<dbReference type="KEGG" id="prei:PRSY57_1251700"/>
<keyword evidence="5" id="KW-1185">Reference proteome</keyword>
<reference evidence="2" key="2">
    <citation type="submission" date="2014-05" db="EMBL/GenBank/DDBJ databases">
        <title>The genome sequences of chimpanzee malaria parasites reveal the path to human adaptation.</title>
        <authorList>
            <person name="Otto T.D."/>
            <person name="Rayner J.C."/>
            <person name="Boehme U."/>
            <person name="Pain A."/>
            <person name="Spottiswoode N."/>
            <person name="Sanders M."/>
            <person name="Quail M."/>
            <person name="Ollomo B."/>
            <person name="Renaud F."/>
            <person name="Thomas A.W."/>
            <person name="Prugnolle F."/>
            <person name="Conway D.J."/>
            <person name="Newbold C."/>
            <person name="Berriman M."/>
        </authorList>
    </citation>
    <scope>NUCLEOTIDE SEQUENCE [LARGE SCALE GENOMIC DNA]</scope>
    <source>
        <strain evidence="2">CDC</strain>
    </source>
</reference>
<evidence type="ECO:0000313" key="5">
    <source>
        <dbReference type="Proteomes" id="UP000027581"/>
    </source>
</evidence>
<sequence>MSDPWADYDPNIISALQEAFGDIITAKPLTNLLSGDSGPSIAGGCSCNRSLMIFIALMVFNAILFWVYNRGKKDIEKKIKKHGYY</sequence>
<dbReference type="Proteomes" id="UP000076359">
    <property type="component" value="Chromosome 12"/>
</dbReference>
<dbReference type="Proteomes" id="UP000240500">
    <property type="component" value="Chromosome 12"/>
</dbReference>
<evidence type="ECO:0000313" key="2">
    <source>
        <dbReference type="EMBL" id="CDO65793.1"/>
    </source>
</evidence>
<dbReference type="VEuPathDB" id="PlasmoDB:PRG01_1255600"/>
<protein>
    <submittedName>
        <fullName evidence="2">Uncharacterized protein</fullName>
    </submittedName>
</protein>
<dbReference type="OrthoDB" id="374903at2759"/>
<evidence type="ECO:0000313" key="3">
    <source>
        <dbReference type="EMBL" id="KYN95620.1"/>
    </source>
</evidence>
<keyword evidence="1" id="KW-0472">Membrane</keyword>
<dbReference type="EMBL" id="LT969575">
    <property type="protein sequence ID" value="SOV80953.1"/>
    <property type="molecule type" value="Genomic_DNA"/>
</dbReference>
<keyword evidence="1" id="KW-1133">Transmembrane helix</keyword>
<dbReference type="AlphaFoldDB" id="A0A060S1Q7"/>
<dbReference type="EMBL" id="LVLA01000013">
    <property type="protein sequence ID" value="KYN95620.1"/>
    <property type="molecule type" value="Genomic_DNA"/>
</dbReference>
<dbReference type="VEuPathDB" id="PlasmoDB:PRCDC_1251700"/>
<gene>
    <name evidence="2" type="ORF">PRCDC_1251700</name>
    <name evidence="4" type="ORF">PRG01_1255600</name>
    <name evidence="3" type="ORF">PRSY57_1251700</name>
</gene>
<reference evidence="2" key="1">
    <citation type="submission" date="2014-01" db="EMBL/GenBank/DDBJ databases">
        <authorList>
            <person name="Aslett M."/>
        </authorList>
    </citation>
    <scope>NUCLEOTIDE SEQUENCE</scope>
    <source>
        <strain evidence="2">CDC</strain>
    </source>
</reference>
<organism evidence="2 5">
    <name type="scientific">Plasmodium reichenowi</name>
    <dbReference type="NCBI Taxonomy" id="5854"/>
    <lineage>
        <taxon>Eukaryota</taxon>
        <taxon>Sar</taxon>
        <taxon>Alveolata</taxon>
        <taxon>Apicomplexa</taxon>
        <taxon>Aconoidasida</taxon>
        <taxon>Haemosporida</taxon>
        <taxon>Plasmodiidae</taxon>
        <taxon>Plasmodium</taxon>
        <taxon>Plasmodium (Laverania)</taxon>
    </lineage>
</organism>
<evidence type="ECO:0000256" key="1">
    <source>
        <dbReference type="SAM" id="Phobius"/>
    </source>
</evidence>
<name>A0A060S1Q7_PLARE</name>
<dbReference type="EMBL" id="HG810773">
    <property type="protein sequence ID" value="CDO65793.1"/>
    <property type="molecule type" value="Genomic_DNA"/>
</dbReference>
<evidence type="ECO:0000313" key="6">
    <source>
        <dbReference type="Proteomes" id="UP000076359"/>
    </source>
</evidence>
<evidence type="ECO:0000313" key="7">
    <source>
        <dbReference type="Proteomes" id="UP000240500"/>
    </source>
</evidence>
<dbReference type="Proteomes" id="UP000027581">
    <property type="component" value="Unassembled WGS sequence"/>
</dbReference>
<dbReference type="GeneID" id="24532567"/>
<proteinExistence type="predicted"/>
<evidence type="ECO:0000313" key="4">
    <source>
        <dbReference type="EMBL" id="SOV80953.1"/>
    </source>
</evidence>
<feature type="transmembrane region" description="Helical" evidence="1">
    <location>
        <begin position="50"/>
        <end position="68"/>
    </location>
</feature>